<dbReference type="GO" id="GO:0030272">
    <property type="term" value="F:5-formyltetrahydrofolate cyclo-ligase activity"/>
    <property type="evidence" value="ECO:0007669"/>
    <property type="project" value="UniProtKB-EC"/>
</dbReference>
<organism evidence="5 6">
    <name type="scientific">Sphingobacterium zeae</name>
    <dbReference type="NCBI Taxonomy" id="1776859"/>
    <lineage>
        <taxon>Bacteria</taxon>
        <taxon>Pseudomonadati</taxon>
        <taxon>Bacteroidota</taxon>
        <taxon>Sphingobacteriia</taxon>
        <taxon>Sphingobacteriales</taxon>
        <taxon>Sphingobacteriaceae</taxon>
        <taxon>Sphingobacterium</taxon>
    </lineage>
</organism>
<dbReference type="InterPro" id="IPR037171">
    <property type="entry name" value="NagB/RpiA_transferase-like"/>
</dbReference>
<dbReference type="PANTHER" id="PTHR23407:SF1">
    <property type="entry name" value="5-FORMYLTETRAHYDROFOLATE CYCLO-LIGASE"/>
    <property type="match status" value="1"/>
</dbReference>
<reference evidence="5 6" key="1">
    <citation type="submission" date="2023-07" db="EMBL/GenBank/DDBJ databases">
        <title>Functional and genomic diversity of the sorghum phyllosphere microbiome.</title>
        <authorList>
            <person name="Shade A."/>
        </authorList>
    </citation>
    <scope>NUCLEOTIDE SEQUENCE [LARGE SCALE GENOMIC DNA]</scope>
    <source>
        <strain evidence="5 6">SORGH_AS_0892</strain>
    </source>
</reference>
<dbReference type="PIRSF" id="PIRSF006806">
    <property type="entry name" value="FTHF_cligase"/>
    <property type="match status" value="1"/>
</dbReference>
<keyword evidence="4" id="KW-0460">Magnesium</keyword>
<evidence type="ECO:0000256" key="2">
    <source>
        <dbReference type="ARBA" id="ARBA00022741"/>
    </source>
</evidence>
<proteinExistence type="inferred from homology"/>
<keyword evidence="6" id="KW-1185">Reference proteome</keyword>
<comment type="caution">
    <text evidence="5">The sequence shown here is derived from an EMBL/GenBank/DDBJ whole genome shotgun (WGS) entry which is preliminary data.</text>
</comment>
<sequence>MPSSSYRKQLFCHEKIIEMKSKKELRHTYRAKRCQLSIAREAVLNSMLLNQFMKIDLSKVSLLHVFIPIEKYHEPNTYAIINYLQEFYPQIKIVVSRSNFEDYSMRHYLFDTQMRFEKNAWGISEPTAGVEVAPSDIDMVLVPLLIFDLFGYRVGYGKGFYDRFFSQCKVDVQRIGLSFFEPIDVIMDRNELDVQLTQAVTPYHIYHFVNE</sequence>
<evidence type="ECO:0000313" key="5">
    <source>
        <dbReference type="EMBL" id="MDQ1152682.1"/>
    </source>
</evidence>
<dbReference type="SUPFAM" id="SSF100950">
    <property type="entry name" value="NagB/RpiA/CoA transferase-like"/>
    <property type="match status" value="1"/>
</dbReference>
<dbReference type="PANTHER" id="PTHR23407">
    <property type="entry name" value="ATPASE INHIBITOR/5-FORMYLTETRAHYDROFOLATE CYCLO-LIGASE"/>
    <property type="match status" value="1"/>
</dbReference>
<comment type="similarity">
    <text evidence="1 4">Belongs to the 5-formyltetrahydrofolate cyclo-ligase family.</text>
</comment>
<keyword evidence="4" id="KW-0479">Metal-binding</keyword>
<comment type="cofactor">
    <cofactor evidence="4">
        <name>Mg(2+)</name>
        <dbReference type="ChEBI" id="CHEBI:18420"/>
    </cofactor>
</comment>
<keyword evidence="3 4" id="KW-0067">ATP-binding</keyword>
<dbReference type="Gene3D" id="3.40.50.10420">
    <property type="entry name" value="NagB/RpiA/CoA transferase-like"/>
    <property type="match status" value="1"/>
</dbReference>
<accession>A0ABU0UCV2</accession>
<evidence type="ECO:0000256" key="4">
    <source>
        <dbReference type="RuleBase" id="RU361279"/>
    </source>
</evidence>
<evidence type="ECO:0000313" key="6">
    <source>
        <dbReference type="Proteomes" id="UP001244640"/>
    </source>
</evidence>
<comment type="catalytic activity">
    <reaction evidence="4">
        <text>(6S)-5-formyl-5,6,7,8-tetrahydrofolate + ATP = (6R)-5,10-methenyltetrahydrofolate + ADP + phosphate</text>
        <dbReference type="Rhea" id="RHEA:10488"/>
        <dbReference type="ChEBI" id="CHEBI:30616"/>
        <dbReference type="ChEBI" id="CHEBI:43474"/>
        <dbReference type="ChEBI" id="CHEBI:57455"/>
        <dbReference type="ChEBI" id="CHEBI:57457"/>
        <dbReference type="ChEBI" id="CHEBI:456216"/>
        <dbReference type="EC" id="6.3.3.2"/>
    </reaction>
</comment>
<dbReference type="InterPro" id="IPR002698">
    <property type="entry name" value="FTHF_cligase"/>
</dbReference>
<keyword evidence="2 4" id="KW-0547">Nucleotide-binding</keyword>
<dbReference type="EC" id="6.3.3.2" evidence="4"/>
<keyword evidence="5" id="KW-0436">Ligase</keyword>
<dbReference type="EMBL" id="JAUTBA010000001">
    <property type="protein sequence ID" value="MDQ1152682.1"/>
    <property type="molecule type" value="Genomic_DNA"/>
</dbReference>
<dbReference type="Pfam" id="PF01812">
    <property type="entry name" value="5-FTHF_cyc-lig"/>
    <property type="match status" value="1"/>
</dbReference>
<gene>
    <name evidence="5" type="ORF">QE382_004666</name>
</gene>
<name>A0ABU0UCV2_9SPHI</name>
<dbReference type="InterPro" id="IPR024185">
    <property type="entry name" value="FTHF_cligase-like_sf"/>
</dbReference>
<protein>
    <recommendedName>
        <fullName evidence="4">5-formyltetrahydrofolate cyclo-ligase</fullName>
        <ecNumber evidence="4">6.3.3.2</ecNumber>
    </recommendedName>
</protein>
<evidence type="ECO:0000256" key="3">
    <source>
        <dbReference type="ARBA" id="ARBA00022840"/>
    </source>
</evidence>
<dbReference type="Proteomes" id="UP001244640">
    <property type="component" value="Unassembled WGS sequence"/>
</dbReference>
<dbReference type="NCBIfam" id="TIGR02727">
    <property type="entry name" value="MTHFS_bact"/>
    <property type="match status" value="1"/>
</dbReference>
<evidence type="ECO:0000256" key="1">
    <source>
        <dbReference type="ARBA" id="ARBA00010638"/>
    </source>
</evidence>